<protein>
    <submittedName>
        <fullName evidence="2">Uncharacterized protein</fullName>
    </submittedName>
</protein>
<dbReference type="AlphaFoldDB" id="A0A915AQG6"/>
<dbReference type="WBParaSite" id="PgR013_g005_t01">
    <property type="protein sequence ID" value="PgR013_g005_t01"/>
    <property type="gene ID" value="PgR013_g005"/>
</dbReference>
<evidence type="ECO:0000313" key="1">
    <source>
        <dbReference type="Proteomes" id="UP000887569"/>
    </source>
</evidence>
<sequence length="129" mass="15142">MSKTMKIVMQCQRTEMTVMITLLAIVQQMMEYLDDPYRVRNHVQLVLMNYYTMTVCLKRLILHKVLSVGCSTLDEMVLDPLQTFQFEYPHLPRFHLPHPMPSLQSTSSQQPFHQVVHEISHRGGRIAQE</sequence>
<reference evidence="2" key="1">
    <citation type="submission" date="2022-11" db="UniProtKB">
        <authorList>
            <consortium name="WormBaseParasite"/>
        </authorList>
    </citation>
    <scope>IDENTIFICATION</scope>
</reference>
<name>A0A915AQG6_PARUN</name>
<keyword evidence="1" id="KW-1185">Reference proteome</keyword>
<proteinExistence type="predicted"/>
<organism evidence="1 2">
    <name type="scientific">Parascaris univalens</name>
    <name type="common">Nematode worm</name>
    <dbReference type="NCBI Taxonomy" id="6257"/>
    <lineage>
        <taxon>Eukaryota</taxon>
        <taxon>Metazoa</taxon>
        <taxon>Ecdysozoa</taxon>
        <taxon>Nematoda</taxon>
        <taxon>Chromadorea</taxon>
        <taxon>Rhabditida</taxon>
        <taxon>Spirurina</taxon>
        <taxon>Ascaridomorpha</taxon>
        <taxon>Ascaridoidea</taxon>
        <taxon>Ascarididae</taxon>
        <taxon>Parascaris</taxon>
    </lineage>
</organism>
<dbReference type="Proteomes" id="UP000887569">
    <property type="component" value="Unplaced"/>
</dbReference>
<evidence type="ECO:0000313" key="2">
    <source>
        <dbReference type="WBParaSite" id="PgR013_g005_t01"/>
    </source>
</evidence>
<accession>A0A915AQG6</accession>